<dbReference type="EnsemblPlants" id="Solyc06g009963.1.1">
    <property type="protein sequence ID" value="Solyc06g009963.1.1"/>
    <property type="gene ID" value="Solyc06g009963.1"/>
</dbReference>
<name>A0A3Q7GT61_SOLLC</name>
<proteinExistence type="predicted"/>
<reference evidence="2" key="2">
    <citation type="submission" date="2019-01" db="UniProtKB">
        <authorList>
            <consortium name="EnsemblPlants"/>
        </authorList>
    </citation>
    <scope>IDENTIFICATION</scope>
    <source>
        <strain evidence="2">cv. Heinz 1706</strain>
    </source>
</reference>
<dbReference type="Pfam" id="PF00078">
    <property type="entry name" value="RVT_1"/>
    <property type="match status" value="1"/>
</dbReference>
<reference evidence="2" key="1">
    <citation type="journal article" date="2012" name="Nature">
        <title>The tomato genome sequence provides insights into fleshy fruit evolution.</title>
        <authorList>
            <consortium name="Tomato Genome Consortium"/>
        </authorList>
    </citation>
    <scope>NUCLEOTIDE SEQUENCE [LARGE SCALE GENOMIC DNA]</scope>
    <source>
        <strain evidence="2">cv. Heinz 1706</strain>
    </source>
</reference>
<dbReference type="Gene3D" id="3.10.10.10">
    <property type="entry name" value="HIV Type 1 Reverse Transcriptase, subunit A, domain 1"/>
    <property type="match status" value="2"/>
</dbReference>
<feature type="domain" description="Reverse transcriptase" evidence="1">
    <location>
        <begin position="78"/>
        <end position="150"/>
    </location>
</feature>
<evidence type="ECO:0000259" key="1">
    <source>
        <dbReference type="Pfam" id="PF00078"/>
    </source>
</evidence>
<dbReference type="AlphaFoldDB" id="A0A3Q7GT61"/>
<sequence length="152" mass="17706">MLKELPQRLPPRRKVDHQIEKIPRAKPPAMTPYRKAAPKLEELRKQLKELLDSQHIRPSNAPLSAPVLFQKKKEGMLCLCIDYQALNKAKVFTKMDLRKSYYQVRIVEGDEPKTTCVTRYGTFEWLVMSFGLTNAPSMFCTLINKLVHPYLY</sequence>
<dbReference type="InterPro" id="IPR053134">
    <property type="entry name" value="RNA-dir_DNA_polymerase"/>
</dbReference>
<keyword evidence="3" id="KW-1185">Reference proteome</keyword>
<accession>A0A3Q7GT61</accession>
<dbReference type="Proteomes" id="UP000004994">
    <property type="component" value="Chromosome 6"/>
</dbReference>
<evidence type="ECO:0000313" key="2">
    <source>
        <dbReference type="EnsemblPlants" id="Solyc06g009963.1.1"/>
    </source>
</evidence>
<dbReference type="Gene3D" id="3.30.70.270">
    <property type="match status" value="1"/>
</dbReference>
<dbReference type="PANTHER" id="PTHR24559">
    <property type="entry name" value="TRANSPOSON TY3-I GAG-POL POLYPROTEIN"/>
    <property type="match status" value="1"/>
</dbReference>
<dbReference type="InterPro" id="IPR043502">
    <property type="entry name" value="DNA/RNA_pol_sf"/>
</dbReference>
<dbReference type="STRING" id="4081.A0A3Q7GT61"/>
<evidence type="ECO:0000313" key="3">
    <source>
        <dbReference type="Proteomes" id="UP000004994"/>
    </source>
</evidence>
<dbReference type="CDD" id="cd01647">
    <property type="entry name" value="RT_LTR"/>
    <property type="match status" value="1"/>
</dbReference>
<dbReference type="PANTHER" id="PTHR24559:SF436">
    <property type="entry name" value="RNA-DIRECTED DNA POLYMERASE HOMOLOG"/>
    <property type="match status" value="1"/>
</dbReference>
<dbReference type="InterPro" id="IPR000477">
    <property type="entry name" value="RT_dom"/>
</dbReference>
<protein>
    <recommendedName>
        <fullName evidence="1">Reverse transcriptase domain-containing protein</fullName>
    </recommendedName>
</protein>
<dbReference type="InterPro" id="IPR043128">
    <property type="entry name" value="Rev_trsase/Diguanyl_cyclase"/>
</dbReference>
<dbReference type="SUPFAM" id="SSF56672">
    <property type="entry name" value="DNA/RNA polymerases"/>
    <property type="match status" value="1"/>
</dbReference>
<dbReference type="Gramene" id="Solyc06g009963.1.1">
    <property type="protein sequence ID" value="Solyc06g009963.1.1"/>
    <property type="gene ID" value="Solyc06g009963.1"/>
</dbReference>
<dbReference type="InParanoid" id="A0A3Q7GT61"/>
<organism evidence="2">
    <name type="scientific">Solanum lycopersicum</name>
    <name type="common">Tomato</name>
    <name type="synonym">Lycopersicon esculentum</name>
    <dbReference type="NCBI Taxonomy" id="4081"/>
    <lineage>
        <taxon>Eukaryota</taxon>
        <taxon>Viridiplantae</taxon>
        <taxon>Streptophyta</taxon>
        <taxon>Embryophyta</taxon>
        <taxon>Tracheophyta</taxon>
        <taxon>Spermatophyta</taxon>
        <taxon>Magnoliopsida</taxon>
        <taxon>eudicotyledons</taxon>
        <taxon>Gunneridae</taxon>
        <taxon>Pentapetalae</taxon>
        <taxon>asterids</taxon>
        <taxon>lamiids</taxon>
        <taxon>Solanales</taxon>
        <taxon>Solanaceae</taxon>
        <taxon>Solanoideae</taxon>
        <taxon>Solaneae</taxon>
        <taxon>Solanum</taxon>
        <taxon>Solanum subgen. Lycopersicon</taxon>
    </lineage>
</organism>